<feature type="domain" description="Toprim" evidence="11">
    <location>
        <begin position="3"/>
        <end position="145"/>
    </location>
</feature>
<evidence type="ECO:0000256" key="9">
    <source>
        <dbReference type="ARBA" id="ARBA00032235"/>
    </source>
</evidence>
<evidence type="ECO:0000256" key="8">
    <source>
        <dbReference type="ARBA" id="ARBA00031985"/>
    </source>
</evidence>
<keyword evidence="6 13" id="KW-0413">Isomerase</keyword>
<dbReference type="InterPro" id="IPR006171">
    <property type="entry name" value="TOPRIM_dom"/>
</dbReference>
<dbReference type="InterPro" id="IPR013824">
    <property type="entry name" value="Topo_IA_cen_sub1"/>
</dbReference>
<evidence type="ECO:0000259" key="12">
    <source>
        <dbReference type="PROSITE" id="PS52039"/>
    </source>
</evidence>
<dbReference type="GO" id="GO:0006281">
    <property type="term" value="P:DNA repair"/>
    <property type="evidence" value="ECO:0007669"/>
    <property type="project" value="TreeGrafter"/>
</dbReference>
<dbReference type="InterPro" id="IPR025589">
    <property type="entry name" value="Toprim_C_rpt"/>
</dbReference>
<dbReference type="SMART" id="SM00436">
    <property type="entry name" value="TOP1Bc"/>
    <property type="match status" value="1"/>
</dbReference>
<dbReference type="InterPro" id="IPR023405">
    <property type="entry name" value="Topo_IA_core_domain"/>
</dbReference>
<dbReference type="Proteomes" id="UP000004136">
    <property type="component" value="Unassembled WGS sequence"/>
</dbReference>
<dbReference type="PATRIC" id="fig|1053201.3.peg.6073"/>
<dbReference type="GO" id="GO:0003677">
    <property type="term" value="F:DNA binding"/>
    <property type="evidence" value="ECO:0007669"/>
    <property type="project" value="UniProtKB-KW"/>
</dbReference>
<dbReference type="InterPro" id="IPR034144">
    <property type="entry name" value="TOPRIM_TopoIII"/>
</dbReference>
<dbReference type="GO" id="GO:0006265">
    <property type="term" value="P:DNA topological change"/>
    <property type="evidence" value="ECO:0007669"/>
    <property type="project" value="InterPro"/>
</dbReference>
<evidence type="ECO:0000256" key="10">
    <source>
        <dbReference type="ARBA" id="ARBA00032877"/>
    </source>
</evidence>
<dbReference type="InterPro" id="IPR003602">
    <property type="entry name" value="Topo_IA_DNA-bd_dom"/>
</dbReference>
<dbReference type="Gene3D" id="1.10.290.10">
    <property type="entry name" value="Topoisomerase I, domain 4"/>
    <property type="match status" value="1"/>
</dbReference>
<dbReference type="GO" id="GO:0003917">
    <property type="term" value="F:DNA topoisomerase type I (single strand cut, ATP-independent) activity"/>
    <property type="evidence" value="ECO:0007669"/>
    <property type="project" value="UniProtKB-EC"/>
</dbReference>
<dbReference type="Gene3D" id="3.40.50.140">
    <property type="match status" value="1"/>
</dbReference>
<dbReference type="PROSITE" id="PS52039">
    <property type="entry name" value="TOPO_IA_2"/>
    <property type="match status" value="1"/>
</dbReference>
<evidence type="ECO:0000256" key="5">
    <source>
        <dbReference type="ARBA" id="ARBA00023125"/>
    </source>
</evidence>
<dbReference type="PROSITE" id="PS50880">
    <property type="entry name" value="TOPRIM"/>
    <property type="match status" value="1"/>
</dbReference>
<protein>
    <recommendedName>
        <fullName evidence="3">DNA topoisomerase</fullName>
        <ecNumber evidence="3">5.6.2.1</ecNumber>
    </recommendedName>
    <alternativeName>
        <fullName evidence="10">Omega-protein</fullName>
    </alternativeName>
    <alternativeName>
        <fullName evidence="9">Relaxing enzyme</fullName>
    </alternativeName>
    <alternativeName>
        <fullName evidence="7">Swivelase</fullName>
    </alternativeName>
    <alternativeName>
        <fullName evidence="8">Untwisting enzyme</fullName>
    </alternativeName>
</protein>
<dbReference type="AlphaFoldDB" id="J9B565"/>
<dbReference type="InterPro" id="IPR023406">
    <property type="entry name" value="Topo_IA_AS"/>
</dbReference>
<dbReference type="Pfam" id="PF13342">
    <property type="entry name" value="Toprim_Crpt"/>
    <property type="match status" value="3"/>
</dbReference>
<sequence length="887" mass="101777">MGKTLFIAEKPKVANEIMKSPRFRHSQKYIGSKPYYGYYENEHYIVSWCRGHLLELKNPEEMDPEYKVFKLEHLPLIYQPAYKVKQENAEQLQILVKLLQRHDVDHAVNICDADREGELIYREVYEYAGVNKKQSRVYKSSYEAAELEAALNRLESASKYDGLAYSAKARQYLDYLLGMNITRGCTTKLAQNKFLLSSGRVQMCLLNEIRQREVAIENYREQSYYHLQLVTDLGLTPVMKTEDQVLNPSPLRSLGENLKGQYLVVEEFKEGNRKKNPKLLYNLTDLYKDAHAHLQINAETAKKHIQNLYEEGFITYPRSSSRHLPTEQVERVKGVMHSLTTSHYSSLVQLVDIEAINTKHKTFDDELVSSHFAIIPTTKQYKGGEERPDIEKQLYDLVAKRFVGNFMRSAVYLVRDVSLIDSMGNIYQTKESVLREKGFLEVFKEEVEEESVEAFKIPILQKGQELQICDFELLESKTKKPALHTESSILTFMETAGRKIDDEHLKELMKGKRIGTVATEATFIPALNEKNYIAIEKGKITTTPIGRAFIEQFPVQQVKDPLYTAEMEGMIYRIEKNEMSYEDFIVHTNAFVQKITQEIIKIPDTISYNLIETWKQQIEVCQCPCRNGIILDRGKFFGCSNHPNCNIGLPKKIKEKAIPAAQVKKLFEDNKTDVIKGFKSKGKEFSAYLSFINGEIRFSLPTVEELSLGQCPKCQKGQILNRKTFFGCSDHKNGCNFMLPAKIKGKKLSDSQIKKLVNSNVTDFINGFNGEKGEFTAAIRLKSDLSICFEFPTAEDRTVGKCPLCQGRVIIGKTNYLCEQYKKGCDFIVSGMILEKRITASQIKKLLEKNMTDTIKGFISKKTGKSFEAKLAYDSMQKRVTFVYEKK</sequence>
<evidence type="ECO:0000256" key="7">
    <source>
        <dbReference type="ARBA" id="ARBA00030003"/>
    </source>
</evidence>
<comment type="caution">
    <text evidence="13">The sequence shown here is derived from an EMBL/GenBank/DDBJ whole genome shotgun (WGS) entry which is preliminary data.</text>
</comment>
<evidence type="ECO:0000256" key="6">
    <source>
        <dbReference type="ARBA" id="ARBA00023235"/>
    </source>
</evidence>
<evidence type="ECO:0000313" key="13">
    <source>
        <dbReference type="EMBL" id="EJV74101.1"/>
    </source>
</evidence>
<dbReference type="InterPro" id="IPR000380">
    <property type="entry name" value="Topo_IA"/>
</dbReference>
<dbReference type="InterPro" id="IPR013825">
    <property type="entry name" value="Topo_IA_cen_sub2"/>
</dbReference>
<dbReference type="OrthoDB" id="9813328at2"/>
<name>J9B565_BACCE</name>
<gene>
    <name evidence="13" type="ORF">IG3_05923</name>
</gene>
<dbReference type="Gene3D" id="2.70.20.10">
    <property type="entry name" value="Topoisomerase I, domain 3"/>
    <property type="match status" value="1"/>
</dbReference>
<organism evidence="13 14">
    <name type="scientific">Bacillus cereus HuA2-1</name>
    <dbReference type="NCBI Taxonomy" id="1053201"/>
    <lineage>
        <taxon>Bacteria</taxon>
        <taxon>Bacillati</taxon>
        <taxon>Bacillota</taxon>
        <taxon>Bacilli</taxon>
        <taxon>Bacillales</taxon>
        <taxon>Bacillaceae</taxon>
        <taxon>Bacillus</taxon>
        <taxon>Bacillus cereus group</taxon>
    </lineage>
</organism>
<dbReference type="SMART" id="SM00493">
    <property type="entry name" value="TOPRIM"/>
    <property type="match status" value="1"/>
</dbReference>
<dbReference type="Pfam" id="PF01131">
    <property type="entry name" value="Topoisom_bac"/>
    <property type="match status" value="1"/>
</dbReference>
<evidence type="ECO:0000256" key="2">
    <source>
        <dbReference type="ARBA" id="ARBA00009446"/>
    </source>
</evidence>
<dbReference type="SMART" id="SM00437">
    <property type="entry name" value="TOP1Ac"/>
    <property type="match status" value="1"/>
</dbReference>
<comment type="catalytic activity">
    <reaction evidence="1">
        <text>ATP-independent breakage of single-stranded DNA, followed by passage and rejoining.</text>
        <dbReference type="EC" id="5.6.2.1"/>
    </reaction>
</comment>
<dbReference type="PANTHER" id="PTHR11390">
    <property type="entry name" value="PROKARYOTIC DNA TOPOISOMERASE"/>
    <property type="match status" value="1"/>
</dbReference>
<reference evidence="13 14" key="1">
    <citation type="submission" date="2012-04" db="EMBL/GenBank/DDBJ databases">
        <title>The Genome Sequence of Bacillus cereus HuA2-1.</title>
        <authorList>
            <consortium name="The Broad Institute Genome Sequencing Platform"/>
            <consortium name="The Broad Institute Genome Sequencing Center for Infectious Disease"/>
            <person name="Feldgarden M."/>
            <person name="Van der Auwera G.A."/>
            <person name="Mahillon J."/>
            <person name="Duprez V."/>
            <person name="Timmery S."/>
            <person name="Mattelet C."/>
            <person name="Dierick K."/>
            <person name="Sun M."/>
            <person name="Yu Z."/>
            <person name="Zhu L."/>
            <person name="Hu X."/>
            <person name="Shank E.B."/>
            <person name="Swiecicka I."/>
            <person name="Hansen B.M."/>
            <person name="Andrup L."/>
            <person name="Young S.K."/>
            <person name="Zeng Q."/>
            <person name="Gargeya S."/>
            <person name="Fitzgerald M."/>
            <person name="Haas B."/>
            <person name="Abouelleil A."/>
            <person name="Alvarado L."/>
            <person name="Arachchi H.M."/>
            <person name="Berlin A."/>
            <person name="Chapman S.B."/>
            <person name="Goldberg J."/>
            <person name="Griggs A."/>
            <person name="Gujja S."/>
            <person name="Hansen M."/>
            <person name="Howarth C."/>
            <person name="Imamovic A."/>
            <person name="Larimer J."/>
            <person name="McCowen C."/>
            <person name="Montmayeur A."/>
            <person name="Murphy C."/>
            <person name="Neiman D."/>
            <person name="Pearson M."/>
            <person name="Priest M."/>
            <person name="Roberts A."/>
            <person name="Saif S."/>
            <person name="Shea T."/>
            <person name="Sisk P."/>
            <person name="Sykes S."/>
            <person name="Wortman J."/>
            <person name="Nusbaum C."/>
            <person name="Birren B."/>
        </authorList>
    </citation>
    <scope>NUCLEOTIDE SEQUENCE [LARGE SCALE GENOMIC DNA]</scope>
    <source>
        <strain evidence="13 14">HuA2-1</strain>
    </source>
</reference>
<proteinExistence type="inferred from homology"/>
<dbReference type="PROSITE" id="PS00396">
    <property type="entry name" value="TOPO_IA_1"/>
    <property type="match status" value="1"/>
</dbReference>
<dbReference type="PRINTS" id="PR00417">
    <property type="entry name" value="PRTPISMRASEI"/>
</dbReference>
<accession>J9B565</accession>
<feature type="domain" description="Topo IA-type catalytic" evidence="12">
    <location>
        <begin position="160"/>
        <end position="596"/>
    </location>
</feature>
<dbReference type="EMBL" id="AHDV01000062">
    <property type="protein sequence ID" value="EJV74101.1"/>
    <property type="molecule type" value="Genomic_DNA"/>
</dbReference>
<dbReference type="Gene3D" id="1.10.460.10">
    <property type="entry name" value="Topoisomerase I, domain 2"/>
    <property type="match status" value="1"/>
</dbReference>
<comment type="similarity">
    <text evidence="2">Belongs to the type IA topoisomerase family.</text>
</comment>
<dbReference type="InterPro" id="IPR013497">
    <property type="entry name" value="Topo_IA_cen"/>
</dbReference>
<evidence type="ECO:0000256" key="1">
    <source>
        <dbReference type="ARBA" id="ARBA00000213"/>
    </source>
</evidence>
<dbReference type="HOGENOM" id="CLU_002929_5_6_9"/>
<dbReference type="GO" id="GO:0043597">
    <property type="term" value="C:cytoplasmic replication fork"/>
    <property type="evidence" value="ECO:0007669"/>
    <property type="project" value="TreeGrafter"/>
</dbReference>
<dbReference type="GO" id="GO:0006310">
    <property type="term" value="P:DNA recombination"/>
    <property type="evidence" value="ECO:0007669"/>
    <property type="project" value="TreeGrafter"/>
</dbReference>
<dbReference type="CDD" id="cd03362">
    <property type="entry name" value="TOPRIM_TopoIA_TopoIII"/>
    <property type="match status" value="1"/>
</dbReference>
<dbReference type="CDD" id="cd00186">
    <property type="entry name" value="TOP1Ac"/>
    <property type="match status" value="1"/>
</dbReference>
<dbReference type="InterPro" id="IPR003601">
    <property type="entry name" value="Topo_IA_2"/>
</dbReference>
<dbReference type="RefSeq" id="WP_002139803.1">
    <property type="nucleotide sequence ID" value="NZ_JH804676.1"/>
</dbReference>
<keyword evidence="5" id="KW-0238">DNA-binding</keyword>
<evidence type="ECO:0000313" key="14">
    <source>
        <dbReference type="Proteomes" id="UP000004136"/>
    </source>
</evidence>
<dbReference type="EC" id="5.6.2.1" evidence="3"/>
<evidence type="ECO:0000256" key="3">
    <source>
        <dbReference type="ARBA" id="ARBA00012891"/>
    </source>
</evidence>
<dbReference type="Pfam" id="PF01751">
    <property type="entry name" value="Toprim"/>
    <property type="match status" value="1"/>
</dbReference>
<evidence type="ECO:0000259" key="11">
    <source>
        <dbReference type="PROSITE" id="PS50880"/>
    </source>
</evidence>
<dbReference type="SUPFAM" id="SSF56712">
    <property type="entry name" value="Prokaryotic type I DNA topoisomerase"/>
    <property type="match status" value="1"/>
</dbReference>
<dbReference type="PANTHER" id="PTHR11390:SF21">
    <property type="entry name" value="DNA TOPOISOMERASE 3-ALPHA"/>
    <property type="match status" value="1"/>
</dbReference>
<dbReference type="InterPro" id="IPR013826">
    <property type="entry name" value="Topo_IA_cen_sub3"/>
</dbReference>
<evidence type="ECO:0000256" key="4">
    <source>
        <dbReference type="ARBA" id="ARBA00023029"/>
    </source>
</evidence>
<keyword evidence="4" id="KW-0799">Topoisomerase</keyword>